<evidence type="ECO:0000256" key="6">
    <source>
        <dbReference type="PROSITE-ProRule" id="PRU00557"/>
    </source>
</evidence>
<keyword evidence="1" id="KW-0597">Phosphoprotein</keyword>
<dbReference type="Pfam" id="PF09172">
    <property type="entry name" value="Vit_open_b-sht"/>
    <property type="match status" value="1"/>
</dbReference>
<dbReference type="Ensembl" id="ENSNMLT00000023694.1">
    <property type="protein sequence ID" value="ENSNMLP00000021123.1"/>
    <property type="gene ID" value="ENSNMLG00000004596.1"/>
</dbReference>
<evidence type="ECO:0000256" key="7">
    <source>
        <dbReference type="SAM" id="SignalP"/>
    </source>
</evidence>
<dbReference type="GO" id="GO:0032355">
    <property type="term" value="P:response to estradiol"/>
    <property type="evidence" value="ECO:0007669"/>
    <property type="project" value="TreeGrafter"/>
</dbReference>
<dbReference type="InterPro" id="IPR015816">
    <property type="entry name" value="Vitellinogen_b-sht_N"/>
</dbReference>
<dbReference type="Gene3D" id="2.30.230.10">
    <property type="entry name" value="Lipovitellin, beta-sheet shell regions, chain A"/>
    <property type="match status" value="1"/>
</dbReference>
<dbReference type="SMART" id="SM00638">
    <property type="entry name" value="LPD_N"/>
    <property type="match status" value="1"/>
</dbReference>
<dbReference type="InterPro" id="IPR015258">
    <property type="entry name" value="Vitellinogen_b-sht_shell"/>
</dbReference>
<proteinExistence type="predicted"/>
<dbReference type="InterPro" id="IPR015819">
    <property type="entry name" value="Lipid_transp_b-sht_shell"/>
</dbReference>
<keyword evidence="10" id="KW-1185">Reference proteome</keyword>
<sequence>MRSLLLCCLVALVTFYGLLFSDLSLDSRKIYEYQYEGHVKFGLEKRNHAESGARMKAAVKIVGSSADTFLLQFSSVVFEEFNGVPGKSDFVAANQIAEKIAAQLAKPITFTYSGGNVGEIRAPSEVTDTVVNIVRGVLGFFQVTVKTTQEIYDLEEVGIHGKCLSSYAQKTNTKVGVMDLTQVVDVTNCIEMAAYYTGLATAVENKVSQQKGESLFSTVKYTYNIKGSEQGGVITKAQAMELQYFTPFNVKKGSFRMEARKELVLTSVKDKTQDIHVNGQMESRGKLMFKIVKNANIPVVMQNLDNPVPEATKLIQRLAQANAERIDSTTTEEVMKLYQLLRKIPVDKLKQMWTDMKTNPDQRYWFLHTVVEVNDRRILEFLDQYLSEPQLNVLEALTVIVQAFHHLETSPELLEAAEVWPGNIFLPQVTFQFKLIKKNKQQQHCFSFPQPLLNMAEKIRSGNDETEKILVLKALGNAGHPRSLKTITKFLPGVDPNPDQVDKRPRVVSAAVQAMRLIAIRDPHGVQLITLKLFLNRELEAEIRMLAFMTMFDTKPSMALVSTVTAHLLEERDMQVVNFATTYLWSLARATTPDNHYLSTAASVAMKILARKFGHLSYIRSSATRMDWFNKDFLVGTAAEAFIMKRASEIIPAEMMVKLNFHFIGRILQLLEFGIRPGGIRHLFGANIPGFNGEMSKTDFLAVYDVLKKWETLPDDKPLFSFFTRASGQELLFSDVNKAFLQRLIRAFSQSAGKDSMVWTCIERLMQGISWRGVLPFLTAEGRYIQATTLGFPVEISKYYHVVNGMSVNGKRSNVKLTENLGQLLTSQITLTTEGHIGYNKNLWLFYGINTDLFQSAVEVKTTSPLSIPVHVVAKINVPARKFELEIPRSNKEIELFSFRSNAWVISRNIIHPDTPKKTPIGTNEQSQSVGQKYAQVRAADVMQNKWHAIKKMCSKSSIYGLAFCAEMDLQRVYYQEEYPLYYFLGSTHFALKVAPVQESSVEKIRLEINANPSSSSSVSVRQLIDTLRKMAKGIGGSPMPLVQLKVVAESGSSQKGYDTSLYYTPEGEHTSAQLILSHIGESPNWKMCVDAAVTSVAKANIGWGEQCQSYTMFMRASHVSGSKPELKAVFHWDKIPEQMELYGKSIARYIPGMAFLWGFNQEEKRNARQEVSASVIAASADSIDVKIKFPEVRQMSLLLLVQLTLCREALTSPVPPAYFLHRNRTINSFPQA</sequence>
<dbReference type="InterPro" id="IPR015817">
    <property type="entry name" value="Vitellinogen_open_b-sht_sub1"/>
</dbReference>
<evidence type="ECO:0000313" key="9">
    <source>
        <dbReference type="Ensembl" id="ENSNMLP00000021123.1"/>
    </source>
</evidence>
<feature type="chain" id="PRO_5034961249" evidence="7">
    <location>
        <begin position="22"/>
        <end position="1233"/>
    </location>
</feature>
<dbReference type="AlphaFoldDB" id="A0A8C6TGG4"/>
<dbReference type="Proteomes" id="UP000694523">
    <property type="component" value="Unplaced"/>
</dbReference>
<evidence type="ECO:0000313" key="10">
    <source>
        <dbReference type="Proteomes" id="UP000694523"/>
    </source>
</evidence>
<dbReference type="SUPFAM" id="SSF56968">
    <property type="entry name" value="Lipovitellin-phosvitin complex, beta-sheet shell regions"/>
    <property type="match status" value="3"/>
</dbReference>
<dbReference type="Gene3D" id="2.20.50.20">
    <property type="entry name" value="Lipovitellin. Chain A, domain 3"/>
    <property type="match status" value="1"/>
</dbReference>
<evidence type="ECO:0000256" key="5">
    <source>
        <dbReference type="ARBA" id="ARBA00023180"/>
    </source>
</evidence>
<dbReference type="PANTHER" id="PTHR23345:SF29">
    <property type="entry name" value="VITELLOGENIN 3, PHOSVITINLESS"/>
    <property type="match status" value="1"/>
</dbReference>
<reference evidence="9" key="1">
    <citation type="submission" date="2025-08" db="UniProtKB">
        <authorList>
            <consortium name="Ensembl"/>
        </authorList>
    </citation>
    <scope>IDENTIFICATION</scope>
</reference>
<evidence type="ECO:0000256" key="2">
    <source>
        <dbReference type="ARBA" id="ARBA00022729"/>
    </source>
</evidence>
<reference evidence="9" key="2">
    <citation type="submission" date="2025-09" db="UniProtKB">
        <authorList>
            <consortium name="Ensembl"/>
        </authorList>
    </citation>
    <scope>IDENTIFICATION</scope>
</reference>
<dbReference type="SUPFAM" id="SSF48431">
    <property type="entry name" value="Lipovitellin-phosvitin complex, superhelical domain"/>
    <property type="match status" value="1"/>
</dbReference>
<dbReference type="InterPro" id="IPR011030">
    <property type="entry name" value="Lipovitellin_superhlx_dom"/>
</dbReference>
<evidence type="ECO:0000256" key="3">
    <source>
        <dbReference type="ARBA" id="ARBA00022761"/>
    </source>
</evidence>
<feature type="signal peptide" evidence="7">
    <location>
        <begin position="1"/>
        <end position="21"/>
    </location>
</feature>
<keyword evidence="2 7" id="KW-0732">Signal</keyword>
<dbReference type="Gene3D" id="1.25.10.20">
    <property type="entry name" value="Vitellinogen, superhelical"/>
    <property type="match status" value="1"/>
</dbReference>
<dbReference type="SMART" id="SM01170">
    <property type="entry name" value="DUF1944"/>
    <property type="match status" value="1"/>
</dbReference>
<dbReference type="Gene3D" id="2.20.80.10">
    <property type="entry name" value="Lipovitellin-phosvitin complex, chain A, domain 4"/>
    <property type="match status" value="1"/>
</dbReference>
<keyword evidence="3" id="KW-0758">Storage protein</keyword>
<name>A0A8C6TGG4_9GOBI</name>
<keyword evidence="5" id="KW-0325">Glycoprotein</keyword>
<dbReference type="Gene3D" id="2.20.90.10">
    <property type="entry name" value="Vitellinogen, beta-sheet shell domain"/>
    <property type="match status" value="1"/>
</dbReference>
<dbReference type="InterPro" id="IPR001747">
    <property type="entry name" value="Vitellogenin_N"/>
</dbReference>
<dbReference type="Pfam" id="PF01347">
    <property type="entry name" value="Vitellogenin_N"/>
    <property type="match status" value="1"/>
</dbReference>
<dbReference type="GO" id="GO:0045735">
    <property type="term" value="F:nutrient reservoir activity"/>
    <property type="evidence" value="ECO:0007669"/>
    <property type="project" value="UniProtKB-KW"/>
</dbReference>
<protein>
    <submittedName>
        <fullName evidence="9">Vitellogenin 3, phosvitinless</fullName>
    </submittedName>
</protein>
<dbReference type="Pfam" id="PF09175">
    <property type="entry name" value="Vit_b-sht_shell"/>
    <property type="match status" value="1"/>
</dbReference>
<dbReference type="GO" id="GO:0071391">
    <property type="term" value="P:cellular response to estrogen stimulus"/>
    <property type="evidence" value="ECO:0007669"/>
    <property type="project" value="TreeGrafter"/>
</dbReference>
<dbReference type="PROSITE" id="PS51211">
    <property type="entry name" value="VITELLOGENIN"/>
    <property type="match status" value="1"/>
</dbReference>
<evidence type="ECO:0000256" key="4">
    <source>
        <dbReference type="ARBA" id="ARBA00023157"/>
    </source>
</evidence>
<feature type="disulfide bond" evidence="6">
    <location>
        <begin position="163"/>
        <end position="189"/>
    </location>
</feature>
<organism evidence="9 10">
    <name type="scientific">Neogobius melanostomus</name>
    <name type="common">round goby</name>
    <dbReference type="NCBI Taxonomy" id="47308"/>
    <lineage>
        <taxon>Eukaryota</taxon>
        <taxon>Metazoa</taxon>
        <taxon>Chordata</taxon>
        <taxon>Craniata</taxon>
        <taxon>Vertebrata</taxon>
        <taxon>Euteleostomi</taxon>
        <taxon>Actinopterygii</taxon>
        <taxon>Neopterygii</taxon>
        <taxon>Teleostei</taxon>
        <taxon>Neoteleostei</taxon>
        <taxon>Acanthomorphata</taxon>
        <taxon>Gobiaria</taxon>
        <taxon>Gobiiformes</taxon>
        <taxon>Gobioidei</taxon>
        <taxon>Gobiidae</taxon>
        <taxon>Benthophilinae</taxon>
        <taxon>Neogobiini</taxon>
        <taxon>Neogobius</taxon>
    </lineage>
</organism>
<dbReference type="GO" id="GO:0005319">
    <property type="term" value="F:lipid transporter activity"/>
    <property type="evidence" value="ECO:0007669"/>
    <property type="project" value="InterPro"/>
</dbReference>
<feature type="domain" description="Vitellogenin" evidence="8">
    <location>
        <begin position="25"/>
        <end position="655"/>
    </location>
</feature>
<dbReference type="InterPro" id="IPR015255">
    <property type="entry name" value="Vitellinogen_open_b-sht"/>
</dbReference>
<keyword evidence="4 6" id="KW-1015">Disulfide bond</keyword>
<dbReference type="InterPro" id="IPR050733">
    <property type="entry name" value="Vitellogenin/Apolipophorin"/>
</dbReference>
<accession>A0A8C6TGG4</accession>
<dbReference type="InterPro" id="IPR037088">
    <property type="entry name" value="Vitellinogen_b-sht_shell_sf"/>
</dbReference>
<dbReference type="PANTHER" id="PTHR23345">
    <property type="entry name" value="VITELLOGENIN-RELATED"/>
    <property type="match status" value="1"/>
</dbReference>
<dbReference type="SMART" id="SM01169">
    <property type="entry name" value="DUF1943"/>
    <property type="match status" value="1"/>
</dbReference>
<evidence type="ECO:0000259" key="8">
    <source>
        <dbReference type="PROSITE" id="PS51211"/>
    </source>
</evidence>
<evidence type="ECO:0000256" key="1">
    <source>
        <dbReference type="ARBA" id="ARBA00022553"/>
    </source>
</evidence>
<comment type="caution">
    <text evidence="6">Lacks conserved residue(s) required for the propagation of feature annotation.</text>
</comment>